<reference evidence="2" key="2">
    <citation type="journal article" date="2021" name="PeerJ">
        <title>Extensive microbial diversity within the chicken gut microbiome revealed by metagenomics and culture.</title>
        <authorList>
            <person name="Gilroy R."/>
            <person name="Ravi A."/>
            <person name="Getino M."/>
            <person name="Pursley I."/>
            <person name="Horton D.L."/>
            <person name="Alikhan N.F."/>
            <person name="Baker D."/>
            <person name="Gharbi K."/>
            <person name="Hall N."/>
            <person name="Watson M."/>
            <person name="Adriaenssens E.M."/>
            <person name="Foster-Nyarko E."/>
            <person name="Jarju S."/>
            <person name="Secka A."/>
            <person name="Antonio M."/>
            <person name="Oren A."/>
            <person name="Chaudhuri R.R."/>
            <person name="La Ragione R."/>
            <person name="Hildebrand F."/>
            <person name="Pallen M.J."/>
        </authorList>
    </citation>
    <scope>NUCLEOTIDE SEQUENCE</scope>
    <source>
        <strain evidence="2">ChiSxjej1B13-7041</strain>
    </source>
</reference>
<evidence type="ECO:0000313" key="3">
    <source>
        <dbReference type="Proteomes" id="UP000886841"/>
    </source>
</evidence>
<comment type="caution">
    <text evidence="2">The sequence shown here is derived from an EMBL/GenBank/DDBJ whole genome shotgun (WGS) entry which is preliminary data.</text>
</comment>
<feature type="region of interest" description="Disordered" evidence="1">
    <location>
        <begin position="92"/>
        <end position="141"/>
    </location>
</feature>
<feature type="compositionally biased region" description="Basic and acidic residues" evidence="1">
    <location>
        <begin position="123"/>
        <end position="139"/>
    </location>
</feature>
<dbReference type="EMBL" id="DVHU01000060">
    <property type="protein sequence ID" value="HIR93078.1"/>
    <property type="molecule type" value="Genomic_DNA"/>
</dbReference>
<sequence length="191" mass="20883">MKEKLQACLRKMKREQLLVLGLIGLLLLVLALPVKEKEQQKGEGGQGESSSAAGETVQEAGGREELQSQLEEALSQVEGVGQVKVLITMETTGERVVEKDTPDTTQKNSQQDSQGGTQNQETVSREESTVYEKGEDGRETPYVTSEILPQIRGVLVIAQGGGNPETVQQIQEAVEALFHLEAHKIKVMKMK</sequence>
<feature type="compositionally biased region" description="Basic and acidic residues" evidence="1">
    <location>
        <begin position="92"/>
        <end position="102"/>
    </location>
</feature>
<organism evidence="2 3">
    <name type="scientific">Candidatus Egerieimonas intestinavium</name>
    <dbReference type="NCBI Taxonomy" id="2840777"/>
    <lineage>
        <taxon>Bacteria</taxon>
        <taxon>Bacillati</taxon>
        <taxon>Bacillota</taxon>
        <taxon>Clostridia</taxon>
        <taxon>Lachnospirales</taxon>
        <taxon>Lachnospiraceae</taxon>
        <taxon>Lachnospiraceae incertae sedis</taxon>
        <taxon>Candidatus Egerieimonas</taxon>
    </lineage>
</organism>
<proteinExistence type="predicted"/>
<dbReference type="AlphaFoldDB" id="A0A9D1EJA3"/>
<feature type="region of interest" description="Disordered" evidence="1">
    <location>
        <begin position="38"/>
        <end position="69"/>
    </location>
</feature>
<gene>
    <name evidence="2" type="ORF">IAB98_06640</name>
</gene>
<name>A0A9D1EJA3_9FIRM</name>
<dbReference type="Proteomes" id="UP000886841">
    <property type="component" value="Unassembled WGS sequence"/>
</dbReference>
<feature type="compositionally biased region" description="Polar residues" evidence="1">
    <location>
        <begin position="103"/>
        <end position="122"/>
    </location>
</feature>
<evidence type="ECO:0000313" key="2">
    <source>
        <dbReference type="EMBL" id="HIR93078.1"/>
    </source>
</evidence>
<accession>A0A9D1EJA3</accession>
<reference evidence="2" key="1">
    <citation type="submission" date="2020-10" db="EMBL/GenBank/DDBJ databases">
        <authorList>
            <person name="Gilroy R."/>
        </authorList>
    </citation>
    <scope>NUCLEOTIDE SEQUENCE</scope>
    <source>
        <strain evidence="2">ChiSxjej1B13-7041</strain>
    </source>
</reference>
<protein>
    <submittedName>
        <fullName evidence="2">Stage III sporulation protein AG</fullName>
    </submittedName>
</protein>
<evidence type="ECO:0000256" key="1">
    <source>
        <dbReference type="SAM" id="MobiDB-lite"/>
    </source>
</evidence>